<keyword evidence="3 7" id="KW-0812">Transmembrane</keyword>
<feature type="transmembrane region" description="Helical" evidence="7">
    <location>
        <begin position="323"/>
        <end position="349"/>
    </location>
</feature>
<protein>
    <submittedName>
        <fullName evidence="8">Natural resistance-associated macrophage protein, putative</fullName>
    </submittedName>
</protein>
<feature type="transmembrane region" description="Helical" evidence="7">
    <location>
        <begin position="286"/>
        <end position="311"/>
    </location>
</feature>
<feature type="transmembrane region" description="Helical" evidence="7">
    <location>
        <begin position="131"/>
        <end position="151"/>
    </location>
</feature>
<feature type="transmembrane region" description="Helical" evidence="7">
    <location>
        <begin position="172"/>
        <end position="191"/>
    </location>
</feature>
<dbReference type="PANTHER" id="PTHR11706">
    <property type="entry name" value="SOLUTE CARRIER PROTEIN FAMILY 11 MEMBER"/>
    <property type="match status" value="1"/>
</dbReference>
<evidence type="ECO:0000313" key="8">
    <source>
        <dbReference type="EMBL" id="AAX95642.1"/>
    </source>
</evidence>
<dbReference type="InterPro" id="IPR017187">
    <property type="entry name" value="EIN2"/>
</dbReference>
<dbReference type="Pfam" id="PF01566">
    <property type="entry name" value="Nramp"/>
    <property type="match status" value="1"/>
</dbReference>
<feature type="compositionally biased region" description="Basic and acidic residues" evidence="6">
    <location>
        <begin position="406"/>
        <end position="415"/>
    </location>
</feature>
<keyword evidence="5 7" id="KW-0472">Membrane</keyword>
<keyword evidence="4 7" id="KW-1133">Transmembrane helix</keyword>
<evidence type="ECO:0000256" key="2">
    <source>
        <dbReference type="ARBA" id="ARBA00009965"/>
    </source>
</evidence>
<organism evidence="8 9">
    <name type="scientific">Oryza sativa subsp. japonica</name>
    <name type="common">Rice</name>
    <dbReference type="NCBI Taxonomy" id="39947"/>
    <lineage>
        <taxon>Eukaryota</taxon>
        <taxon>Viridiplantae</taxon>
        <taxon>Streptophyta</taxon>
        <taxon>Embryophyta</taxon>
        <taxon>Tracheophyta</taxon>
        <taxon>Spermatophyta</taxon>
        <taxon>Magnoliopsida</taxon>
        <taxon>Liliopsida</taxon>
        <taxon>Poales</taxon>
        <taxon>Poaceae</taxon>
        <taxon>BOP clade</taxon>
        <taxon>Oryzoideae</taxon>
        <taxon>Oryzeae</taxon>
        <taxon>Oryzinae</taxon>
        <taxon>Oryza</taxon>
        <taxon>Oryza sativa</taxon>
    </lineage>
</organism>
<evidence type="ECO:0000256" key="4">
    <source>
        <dbReference type="ARBA" id="ARBA00022989"/>
    </source>
</evidence>
<dbReference type="PIRSF" id="PIRSF037378">
    <property type="entry name" value="EIN2"/>
    <property type="match status" value="1"/>
</dbReference>
<reference evidence="9" key="1">
    <citation type="journal article" date="2005" name="Nature">
        <title>The map-based sequence of the rice genome.</title>
        <authorList>
            <consortium name="International rice genome sequencing project (IRGSP)"/>
            <person name="Matsumoto T."/>
            <person name="Wu J."/>
            <person name="Kanamori H."/>
            <person name="Katayose Y."/>
            <person name="Fujisawa M."/>
            <person name="Namiki N."/>
            <person name="Mizuno H."/>
            <person name="Yamamoto K."/>
            <person name="Antonio B.A."/>
            <person name="Baba T."/>
            <person name="Sakata K."/>
            <person name="Nagamura Y."/>
            <person name="Aoki H."/>
            <person name="Arikawa K."/>
            <person name="Arita K."/>
            <person name="Bito T."/>
            <person name="Chiden Y."/>
            <person name="Fujitsuka N."/>
            <person name="Fukunaka R."/>
            <person name="Hamada M."/>
            <person name="Harada C."/>
            <person name="Hayashi A."/>
            <person name="Hijishita S."/>
            <person name="Honda M."/>
            <person name="Hosokawa S."/>
            <person name="Ichikawa Y."/>
            <person name="Idonuma A."/>
            <person name="Iijima M."/>
            <person name="Ikeda M."/>
            <person name="Ikeno M."/>
            <person name="Ito K."/>
            <person name="Ito S."/>
            <person name="Ito T."/>
            <person name="Ito Y."/>
            <person name="Ito Y."/>
            <person name="Iwabuchi A."/>
            <person name="Kamiya K."/>
            <person name="Karasawa W."/>
            <person name="Kurita K."/>
            <person name="Katagiri S."/>
            <person name="Kikuta A."/>
            <person name="Kobayashi H."/>
            <person name="Kobayashi N."/>
            <person name="Machita K."/>
            <person name="Maehara T."/>
            <person name="Masukawa M."/>
            <person name="Mizubayashi T."/>
            <person name="Mukai Y."/>
            <person name="Nagasaki H."/>
            <person name="Nagata Y."/>
            <person name="Naito S."/>
            <person name="Nakashima M."/>
            <person name="Nakama Y."/>
            <person name="Nakamichi Y."/>
            <person name="Nakamura M."/>
            <person name="Meguro A."/>
            <person name="Negishi M."/>
            <person name="Ohta I."/>
            <person name="Ohta T."/>
            <person name="Okamoto M."/>
            <person name="Ono N."/>
            <person name="Saji S."/>
            <person name="Sakaguchi M."/>
            <person name="Sakai K."/>
            <person name="Shibata M."/>
            <person name="Shimokawa T."/>
            <person name="Song J."/>
            <person name="Takazaki Y."/>
            <person name="Terasawa K."/>
            <person name="Tsugane M."/>
            <person name="Tsuji K."/>
            <person name="Ueda S."/>
            <person name="Waki K."/>
            <person name="Yamagata H."/>
            <person name="Yamamoto M."/>
            <person name="Yamamoto S."/>
            <person name="Yamane H."/>
            <person name="Yoshiki S."/>
            <person name="Yoshihara R."/>
            <person name="Yukawa K."/>
            <person name="Zhong H."/>
            <person name="Yano M."/>
            <person name="Yuan Q."/>
            <person name="Ouyang S."/>
            <person name="Liu J."/>
            <person name="Jones K.M."/>
            <person name="Gansberger K."/>
            <person name="Moffat K."/>
            <person name="Hill J."/>
            <person name="Bera J."/>
            <person name="Fadrosh D."/>
            <person name="Jin S."/>
            <person name="Johri S."/>
            <person name="Kim M."/>
            <person name="Overton L."/>
            <person name="Reardon M."/>
            <person name="Tsitrin T."/>
            <person name="Vuong H."/>
            <person name="Weaver B."/>
            <person name="Ciecko A."/>
            <person name="Tallon L."/>
            <person name="Jackson J."/>
            <person name="Pai G."/>
            <person name="Aken S.V."/>
            <person name="Utterback T."/>
            <person name="Reidmuller S."/>
            <person name="Feldblyum T."/>
            <person name="Hsiao J."/>
            <person name="Zismann V."/>
            <person name="Iobst S."/>
            <person name="de Vazeille A.R."/>
            <person name="Buell C.R."/>
            <person name="Ying K."/>
            <person name="Li Y."/>
            <person name="Lu T."/>
            <person name="Huang Y."/>
            <person name="Zhao Q."/>
            <person name="Feng Q."/>
            <person name="Zhang L."/>
            <person name="Zhu J."/>
            <person name="Weng Q."/>
            <person name="Mu J."/>
            <person name="Lu Y."/>
            <person name="Fan D."/>
            <person name="Liu Y."/>
            <person name="Guan J."/>
            <person name="Zhang Y."/>
            <person name="Yu S."/>
            <person name="Liu X."/>
            <person name="Zhang Y."/>
            <person name="Hong G."/>
            <person name="Han B."/>
            <person name="Choisne N."/>
            <person name="Demange N."/>
            <person name="Orjeda G."/>
            <person name="Samain S."/>
            <person name="Cattolico L."/>
            <person name="Pelletier E."/>
            <person name="Couloux A."/>
            <person name="Segurens B."/>
            <person name="Wincker P."/>
            <person name="D'Hont A."/>
            <person name="Scarpelli C."/>
            <person name="Weissenbach J."/>
            <person name="Salanoubat M."/>
            <person name="Quetier F."/>
            <person name="Yu Y."/>
            <person name="Kim H.R."/>
            <person name="Rambo T."/>
            <person name="Currie J."/>
            <person name="Collura K."/>
            <person name="Luo M."/>
            <person name="Yang T."/>
            <person name="Ammiraju J.S.S."/>
            <person name="Engler F."/>
            <person name="Soderlund C."/>
            <person name="Wing R.A."/>
            <person name="Palmer L.E."/>
            <person name="de la Bastide M."/>
            <person name="Spiegel L."/>
            <person name="Nascimento L."/>
            <person name="Zutavern T."/>
            <person name="O'Shaughnessy A."/>
            <person name="Dike S."/>
            <person name="Dedhia N."/>
            <person name="Preston R."/>
            <person name="Balija V."/>
            <person name="McCombie W.R."/>
            <person name="Chow T."/>
            <person name="Chen H."/>
            <person name="Chung M."/>
            <person name="Chen C."/>
            <person name="Shaw J."/>
            <person name="Wu H."/>
            <person name="Hsiao K."/>
            <person name="Chao Y."/>
            <person name="Chu M."/>
            <person name="Cheng C."/>
            <person name="Hour A."/>
            <person name="Lee P."/>
            <person name="Lin S."/>
            <person name="Lin Y."/>
            <person name="Liou J."/>
            <person name="Liu S."/>
            <person name="Hsing Y."/>
            <person name="Raghuvanshi S."/>
            <person name="Mohanty A."/>
            <person name="Bharti A.K."/>
            <person name="Gaur A."/>
            <person name="Gupta V."/>
            <person name="Kumar D."/>
            <person name="Ravi V."/>
            <person name="Vij S."/>
            <person name="Kapur A."/>
            <person name="Khurana P."/>
            <person name="Khurana P."/>
            <person name="Khurana J.P."/>
            <person name="Tyagi A.K."/>
            <person name="Gaikwad K."/>
            <person name="Singh A."/>
            <person name="Dalal V."/>
            <person name="Srivastava S."/>
            <person name="Dixit A."/>
            <person name="Pal A.K."/>
            <person name="Ghazi I.A."/>
            <person name="Yadav M."/>
            <person name="Pandit A."/>
            <person name="Bhargava A."/>
            <person name="Sureshbabu K."/>
            <person name="Batra K."/>
            <person name="Sharma T.R."/>
            <person name="Mohapatra T."/>
            <person name="Singh N.K."/>
            <person name="Messing J."/>
            <person name="Nelson A.B."/>
            <person name="Fuks G."/>
            <person name="Kavchok S."/>
            <person name="Keizer G."/>
            <person name="Linton E."/>
            <person name="Llaca V."/>
            <person name="Song R."/>
            <person name="Tanyolac B."/>
            <person name="Young S."/>
            <person name="Ho-Il K."/>
            <person name="Hahn J.H."/>
            <person name="Sangsakoo G."/>
            <person name="Vanavichit A."/>
            <person name="de Mattos Luiz.A.T."/>
            <person name="Zimmer P.D."/>
            <person name="Malone G."/>
            <person name="Dellagostin O."/>
            <person name="de Oliveira A.C."/>
            <person name="Bevan M."/>
            <person name="Bancroft I."/>
            <person name="Minx P."/>
            <person name="Cordum H."/>
            <person name="Wilson R."/>
            <person name="Cheng Z."/>
            <person name="Jin W."/>
            <person name="Jiang J."/>
            <person name="Leong S.A."/>
            <person name="Iwama H."/>
            <person name="Gojobori T."/>
            <person name="Itoh T."/>
            <person name="Niimura Y."/>
            <person name="Fujii Y."/>
            <person name="Habara T."/>
            <person name="Sakai H."/>
            <person name="Sato Y."/>
            <person name="Wilson G."/>
            <person name="Kumar K."/>
            <person name="McCouch S."/>
            <person name="Juretic N."/>
            <person name="Hoen D."/>
            <person name="Wright S."/>
            <person name="Bruskiewich R."/>
            <person name="Bureau T."/>
            <person name="Miyao A."/>
            <person name="Hirochika H."/>
            <person name="Nishikawa T."/>
            <person name="Kadowaki K."/>
            <person name="Sugiura M."/>
            <person name="Burr B."/>
            <person name="Sasaki T."/>
        </authorList>
    </citation>
    <scope>NUCLEOTIDE SEQUENCE [LARGE SCALE GENOMIC DNA]</scope>
    <source>
        <strain evidence="9">cv. Nipponbare</strain>
    </source>
</reference>
<feature type="compositionally biased region" description="Basic and acidic residues" evidence="6">
    <location>
        <begin position="432"/>
        <end position="441"/>
    </location>
</feature>
<feature type="transmembrane region" description="Helical" evidence="7">
    <location>
        <begin position="369"/>
        <end position="391"/>
    </location>
</feature>
<feature type="transmembrane region" description="Helical" evidence="7">
    <location>
        <begin position="90"/>
        <end position="111"/>
    </location>
</feature>
<feature type="transmembrane region" description="Helical" evidence="7">
    <location>
        <begin position="221"/>
        <end position="243"/>
    </location>
</feature>
<proteinExistence type="inferred from homology"/>
<sequence length="1202" mass="132492">MEGVHGIESLATGDGWHHLSRTLGPVLLISMGYIDLGKWVETIDAGSRFGYDLVILVLLFNLSAILCQYLSMCIGMVTGKNLAEICREEYSPSICVILGIQAGLSLLTAELTMLSGISVGFNLVFEYDDPIAGLYFASVVVNLLPYTMSYLKSFVQGQRQSTTLSLGALFHDHLFSILFIFTGVFLVNYVLMGSAAVESNNTLVTFQDSVDLMNQMFMNPMAPIVFLVILIFSSHVISLTSIIGSHAILKNFFGVNLPHSAHHLLLKAVAMVPTMYYAKVAGSEGIYQLLIICPVIQAMFLPSSVIPVFRVSSSRVIMSRYKISLYVEILAILAFLLLLFTNIIFAAEILFGDSTWTNNLKGNTGSPVVLPHAIVVLISCASITFTLFLAVTPLKSASNEPETQELSEHSQREDPDTTYQREASNEPETQELSEHSQREDPDTTYQIEVSNERETQQLSEHSQIEDPDTFYHREELSLVEQKEDHTTSTINAIPRISSESYQTSALEHNDFPDITVESGHGTQQLTAFVPIIPEVSSSIKHKEPKSVVIDQTEPVPKVCTATVVEHNTAENIKMKSTTSKHVQEEAGASMDYDTEASYNAEVSKSSGNKAPPISDDPTSLTLSKGRDSDAGYRGSNLSRLPGLGRAARRQLAAILDEFWGHLFDYHGKLTQEANAGRFNFLLGPYPKAVRSDNQAIEASRSPLMRDAIRGSATIQKSWDSRAKEVSSPGFNFVLQMGRIGSSNWSESMRLSNADIPRPTSTLFEQNTQFYSNYNVPSYPDNQFYQPATIHGYHLATSLKNSARYARNQDVIGSQGTASQNTTMSCLDTMTVERAFYNPASVNEIEGVGSSAYSKKYHSSPDISALIAASRNYLPNEVNLGGAAGSSSYFSNLACERSQYVNLGSSSTAQFALSKHSQPNFHRDTSSMQSSVNPSTESIWAQQPFEQLLGVSRAELNKGEGNTDQRSSGVTKHDFSNKEYEVKLLQSLRFCIMKLLKLEGSGWLFEQNGGCDEKLIDQVAVAERVSQHTTENQLSADLQLHSSDEDLQPLQRNDNRDANCMSLLPKCGDDCVWQAPLIVSFGVWCIRQILNLCLVESRPELWGKYTYVLNRLQGILDPAFSKPQKPMKGCVCLQKVAKPISGTFTTAGMILEMIKDVEQAISSRKGRSGTAAGDVAFPKGKENLASVLKRYKRRLSNKTSAGQ</sequence>
<evidence type="ECO:0000256" key="1">
    <source>
        <dbReference type="ARBA" id="ARBA00004141"/>
    </source>
</evidence>
<evidence type="ECO:0000256" key="5">
    <source>
        <dbReference type="ARBA" id="ARBA00023136"/>
    </source>
</evidence>
<feature type="compositionally biased region" description="Polar residues" evidence="6">
    <location>
        <begin position="597"/>
        <end position="608"/>
    </location>
</feature>
<evidence type="ECO:0000313" key="9">
    <source>
        <dbReference type="Proteomes" id="UP000000763"/>
    </source>
</evidence>
<feature type="transmembrane region" description="Helical" evidence="7">
    <location>
        <begin position="53"/>
        <end position="78"/>
    </location>
</feature>
<dbReference type="InterPro" id="IPR001046">
    <property type="entry name" value="NRAMP_fam"/>
</dbReference>
<comment type="similarity">
    <text evidence="2">Belongs to the NRAMP (TC 2.A.55) family.</text>
</comment>
<name>Q53RB3_ORYSJ</name>
<feature type="region of interest" description="Disordered" evidence="6">
    <location>
        <begin position="597"/>
        <end position="639"/>
    </location>
</feature>
<dbReference type="Proteomes" id="UP000000763">
    <property type="component" value="Chromosome 3"/>
</dbReference>
<reference evidence="9" key="2">
    <citation type="journal article" date="2008" name="Nucleic Acids Res.">
        <title>The rice annotation project database (RAP-DB): 2008 update.</title>
        <authorList>
            <consortium name="The rice annotation project (RAP)"/>
        </authorList>
    </citation>
    <scope>GENOME REANNOTATION</scope>
    <source>
        <strain evidence="9">cv. Nipponbare</strain>
    </source>
</reference>
<comment type="subcellular location">
    <subcellularLocation>
        <location evidence="1">Membrane</location>
        <topology evidence="1">Multi-pass membrane protein</topology>
    </subcellularLocation>
</comment>
<accession>Q53RB3</accession>
<evidence type="ECO:0000256" key="6">
    <source>
        <dbReference type="SAM" id="MobiDB-lite"/>
    </source>
</evidence>
<evidence type="ECO:0000256" key="3">
    <source>
        <dbReference type="ARBA" id="ARBA00022692"/>
    </source>
</evidence>
<evidence type="ECO:0000256" key="7">
    <source>
        <dbReference type="SAM" id="Phobius"/>
    </source>
</evidence>
<dbReference type="PANTHER" id="PTHR11706:SF93">
    <property type="entry name" value="NATURAL RESISTANCE-ASSOCIATED MACROPHAGE PROTEIN, EXPRESSED"/>
    <property type="match status" value="1"/>
</dbReference>
<dbReference type="GO" id="GO:0046873">
    <property type="term" value="F:metal ion transmembrane transporter activity"/>
    <property type="evidence" value="ECO:0007669"/>
    <property type="project" value="InterPro"/>
</dbReference>
<dbReference type="GO" id="GO:0016020">
    <property type="term" value="C:membrane"/>
    <property type="evidence" value="ECO:0007669"/>
    <property type="project" value="UniProtKB-SubCell"/>
</dbReference>
<dbReference type="GO" id="GO:0009873">
    <property type="term" value="P:ethylene-activated signaling pathway"/>
    <property type="evidence" value="ECO:0007669"/>
    <property type="project" value="InterPro"/>
</dbReference>
<dbReference type="EMBL" id="AC093017">
    <property type="protein sequence ID" value="AAX95642.1"/>
    <property type="molecule type" value="Genomic_DNA"/>
</dbReference>
<feature type="region of interest" description="Disordered" evidence="6">
    <location>
        <begin position="399"/>
        <end position="443"/>
    </location>
</feature>
<dbReference type="AlphaFoldDB" id="Q53RB3"/>